<evidence type="ECO:0000313" key="2">
    <source>
        <dbReference type="Proteomes" id="UP001151760"/>
    </source>
</evidence>
<comment type="caution">
    <text evidence="1">The sequence shown here is derived from an EMBL/GenBank/DDBJ whole genome shotgun (WGS) entry which is preliminary data.</text>
</comment>
<dbReference type="Gene3D" id="2.110.10.10">
    <property type="entry name" value="Hemopexin-like domain"/>
    <property type="match status" value="1"/>
</dbReference>
<dbReference type="Proteomes" id="UP001151760">
    <property type="component" value="Unassembled WGS sequence"/>
</dbReference>
<keyword evidence="2" id="KW-1185">Reference proteome</keyword>
<dbReference type="InterPro" id="IPR036375">
    <property type="entry name" value="Hemopexin-like_dom_sf"/>
</dbReference>
<evidence type="ECO:0000313" key="1">
    <source>
        <dbReference type="EMBL" id="GJT46813.1"/>
    </source>
</evidence>
<proteinExistence type="predicted"/>
<sequence>MLRVYVITCLFEIENRKVATSIADIIEYDIEEVTKSYLDSAFRSTRTNEAYLFFQNEYVVLNYYAPRTTDDWVVNGPLYIQNGLHSLVGTFFAAYGIDVAFGCHGGDDESFIFGRNLCAKINKILEGPKTIRQMFPFFKGTEFEGGVDAAFES</sequence>
<name>A0ABQ5E7G2_9ASTR</name>
<accession>A0ABQ5E7G2</accession>
<dbReference type="EMBL" id="BQNB010016016">
    <property type="protein sequence ID" value="GJT46813.1"/>
    <property type="molecule type" value="Genomic_DNA"/>
</dbReference>
<organism evidence="1 2">
    <name type="scientific">Tanacetum coccineum</name>
    <dbReference type="NCBI Taxonomy" id="301880"/>
    <lineage>
        <taxon>Eukaryota</taxon>
        <taxon>Viridiplantae</taxon>
        <taxon>Streptophyta</taxon>
        <taxon>Embryophyta</taxon>
        <taxon>Tracheophyta</taxon>
        <taxon>Spermatophyta</taxon>
        <taxon>Magnoliopsida</taxon>
        <taxon>eudicotyledons</taxon>
        <taxon>Gunneridae</taxon>
        <taxon>Pentapetalae</taxon>
        <taxon>asterids</taxon>
        <taxon>campanulids</taxon>
        <taxon>Asterales</taxon>
        <taxon>Asteraceae</taxon>
        <taxon>Asteroideae</taxon>
        <taxon>Anthemideae</taxon>
        <taxon>Anthemidinae</taxon>
        <taxon>Tanacetum</taxon>
    </lineage>
</organism>
<reference evidence="1" key="2">
    <citation type="submission" date="2022-01" db="EMBL/GenBank/DDBJ databases">
        <authorList>
            <person name="Yamashiro T."/>
            <person name="Shiraishi A."/>
            <person name="Satake H."/>
            <person name="Nakayama K."/>
        </authorList>
    </citation>
    <scope>NUCLEOTIDE SEQUENCE</scope>
</reference>
<protein>
    <submittedName>
        <fullName evidence="1">Hemopexin fold protein</fullName>
    </submittedName>
</protein>
<dbReference type="SUPFAM" id="SSF50923">
    <property type="entry name" value="Hemopexin-like domain"/>
    <property type="match status" value="1"/>
</dbReference>
<reference evidence="1" key="1">
    <citation type="journal article" date="2022" name="Int. J. Mol. Sci.">
        <title>Draft Genome of Tanacetum Coccineum: Genomic Comparison of Closely Related Tanacetum-Family Plants.</title>
        <authorList>
            <person name="Yamashiro T."/>
            <person name="Shiraishi A."/>
            <person name="Nakayama K."/>
            <person name="Satake H."/>
        </authorList>
    </citation>
    <scope>NUCLEOTIDE SEQUENCE</scope>
</reference>
<gene>
    <name evidence="1" type="ORF">Tco_0955528</name>
</gene>